<comment type="caution">
    <text evidence="1">The sequence shown here is derived from an EMBL/GenBank/DDBJ whole genome shotgun (WGS) entry which is preliminary data.</text>
</comment>
<evidence type="ECO:0000313" key="2">
    <source>
        <dbReference type="Proteomes" id="UP001320706"/>
    </source>
</evidence>
<organism evidence="1 2">
    <name type="scientific">Zalaria obscura</name>
    <dbReference type="NCBI Taxonomy" id="2024903"/>
    <lineage>
        <taxon>Eukaryota</taxon>
        <taxon>Fungi</taxon>
        <taxon>Dikarya</taxon>
        <taxon>Ascomycota</taxon>
        <taxon>Pezizomycotina</taxon>
        <taxon>Dothideomycetes</taxon>
        <taxon>Dothideomycetidae</taxon>
        <taxon>Dothideales</taxon>
        <taxon>Zalariaceae</taxon>
        <taxon>Zalaria</taxon>
    </lineage>
</organism>
<accession>A0ACC3S437</accession>
<dbReference type="Proteomes" id="UP001320706">
    <property type="component" value="Unassembled WGS sequence"/>
</dbReference>
<keyword evidence="2" id="KW-1185">Reference proteome</keyword>
<evidence type="ECO:0000313" key="1">
    <source>
        <dbReference type="EMBL" id="KAK8195872.1"/>
    </source>
</evidence>
<reference evidence="1" key="1">
    <citation type="submission" date="2024-02" db="EMBL/GenBank/DDBJ databases">
        <title>Metagenome Assembled Genome of Zalaria obscura JY119.</title>
        <authorList>
            <person name="Vighnesh L."/>
            <person name="Jagadeeshwari U."/>
            <person name="Venkata Ramana C."/>
            <person name="Sasikala C."/>
        </authorList>
    </citation>
    <scope>NUCLEOTIDE SEQUENCE</scope>
    <source>
        <strain evidence="1">JY119</strain>
    </source>
</reference>
<gene>
    <name evidence="1" type="ORF">M8818_007023</name>
</gene>
<dbReference type="EMBL" id="JAMKPW020000042">
    <property type="protein sequence ID" value="KAK8195872.1"/>
    <property type="molecule type" value="Genomic_DNA"/>
</dbReference>
<name>A0ACC3S437_9PEZI</name>
<protein>
    <submittedName>
        <fullName evidence="1">Uncharacterized protein</fullName>
    </submittedName>
</protein>
<proteinExistence type="predicted"/>
<sequence length="1064" mass="116526">MKFSRTAPSLRSLSDNIKTILAAANDDPDHTPNKLRKKRTQPQPQQPQTEVQPQTLSQSQQGHSDAAVSQTLLAMKNKEGSKGKQRRRMGIERLLRGVKSRLRSGLSKKDKRAEADNEVENQAPVFTPDLSSPSNTATKTPTNTAPPLTTPTPTATPTASDTTTTNTTTNTTSDTTTINNTNAPPGQHSATSLPFLPPIDETSDARPFSQSSEDIPISSARAMSLMPAGPGAGIRVHAPVVGSAVGREVAPLLAVEGSGFSGTSYATEVGRDGRNPPRCAEVSTHISVKDVDVSVSTTSQESLDRLTEACLSVPLPPSLADLPEEMDEDSDTGSVIHMSLSPPPRTPGGHDQNHDHDHFINHNDDSRARPGAGHALSPIKEASPLRPLLPQSAIPTKATEDERHKVCFEDAVLEEVRRDLPVLRIGEEDSEAGTEGEEDEVEKEEGEEDVKDEEKQQEEKKGERTAWTPPPSPRPLEASNAEPQTPQRPIPRPENPTPERGRLEVLVPETPMPKRVVTYGTHPATQESSSTSREDVETDCSRDPCAVIKVEVEGAETRVLVLSEQLADTIKAAGASCAAYRTAEERAAYDLARLLNEESFLSVSMTQLEYEVSALNRQLQWAMPFEHAFQLAQQRERAQREFDGLRERKGEVVTSQMAIRGRVEELKDEERRLEHQIVSRLGLALEFYEELREESLRDAGAGGDHSYATVKEHHGAENVVVDRGVEGYAEPVVPAIKQDGPSPPVICNGTRELCPKSPTKAYYRQPYVSVEEAAIEQPTGRKAEEMDGNCSLLDEQPAGEQTKSDTDICCDLNSENPESATISDRNACDAGRPSSECNLEWVNWDMLPQKKAKLPSSACGVDESDETKSMHNFSGAEEGRAGLRHVQSSSGLEAGQTETFADAGTVTTQEDADVEKSHEVGHEEQNLEPPPETSAHSYYSVSEAQSPEHHAREILADYTAKKEAYMWALSDFNNEKEIAKKEKLRARLSETEKAFYQARSAMLDAGLGENVNPTDGNGKLEESQGDQKLQNRPKRQPRRRRKANSGPLRPLNTLQRSKGSMDLR</sequence>